<dbReference type="InterPro" id="IPR004474">
    <property type="entry name" value="LytR_CpsA_psr"/>
</dbReference>
<feature type="domain" description="Cell envelope-related transcriptional attenuator" evidence="4">
    <location>
        <begin position="85"/>
        <end position="252"/>
    </location>
</feature>
<evidence type="ECO:0000259" key="4">
    <source>
        <dbReference type="Pfam" id="PF03816"/>
    </source>
</evidence>
<keyword evidence="3" id="KW-0732">Signal</keyword>
<name>A0A4Q7LZR0_9MICO</name>
<organism evidence="5 6">
    <name type="scientific">Xylanimonas ulmi</name>
    <dbReference type="NCBI Taxonomy" id="228973"/>
    <lineage>
        <taxon>Bacteria</taxon>
        <taxon>Bacillati</taxon>
        <taxon>Actinomycetota</taxon>
        <taxon>Actinomycetes</taxon>
        <taxon>Micrococcales</taxon>
        <taxon>Promicromonosporaceae</taxon>
        <taxon>Xylanimonas</taxon>
    </lineage>
</organism>
<gene>
    <name evidence="5" type="ORF">EV386_0154</name>
</gene>
<protein>
    <submittedName>
        <fullName evidence="5">LytR family transcriptional attenuator</fullName>
    </submittedName>
</protein>
<reference evidence="5 6" key="1">
    <citation type="submission" date="2019-02" db="EMBL/GenBank/DDBJ databases">
        <title>Sequencing the genomes of 1000 actinobacteria strains.</title>
        <authorList>
            <person name="Klenk H.-P."/>
        </authorList>
    </citation>
    <scope>NUCLEOTIDE SEQUENCE [LARGE SCALE GENOMIC DNA]</scope>
    <source>
        <strain evidence="5 6">DSM 16932</strain>
    </source>
</reference>
<evidence type="ECO:0000313" key="5">
    <source>
        <dbReference type="EMBL" id="RZS59917.1"/>
    </source>
</evidence>
<evidence type="ECO:0000256" key="3">
    <source>
        <dbReference type="SAM" id="SignalP"/>
    </source>
</evidence>
<evidence type="ECO:0000313" key="6">
    <source>
        <dbReference type="Proteomes" id="UP000293852"/>
    </source>
</evidence>
<feature type="compositionally biased region" description="Low complexity" evidence="2">
    <location>
        <begin position="371"/>
        <end position="381"/>
    </location>
</feature>
<dbReference type="PANTHER" id="PTHR33392:SF6">
    <property type="entry name" value="POLYISOPRENYL-TEICHOIC ACID--PEPTIDOGLYCAN TEICHOIC ACID TRANSFERASE TAGU"/>
    <property type="match status" value="1"/>
</dbReference>
<feature type="chain" id="PRO_5020871868" evidence="3">
    <location>
        <begin position="24"/>
        <end position="406"/>
    </location>
</feature>
<dbReference type="Gene3D" id="3.40.630.190">
    <property type="entry name" value="LCP protein"/>
    <property type="match status" value="1"/>
</dbReference>
<feature type="region of interest" description="Disordered" evidence="2">
    <location>
        <begin position="338"/>
        <end position="406"/>
    </location>
</feature>
<feature type="compositionally biased region" description="Low complexity" evidence="2">
    <location>
        <begin position="347"/>
        <end position="363"/>
    </location>
</feature>
<dbReference type="PANTHER" id="PTHR33392">
    <property type="entry name" value="POLYISOPRENYL-TEICHOIC ACID--PEPTIDOGLYCAN TEICHOIC ACID TRANSFERASE TAGU"/>
    <property type="match status" value="1"/>
</dbReference>
<dbReference type="Pfam" id="PF03816">
    <property type="entry name" value="LytR_cpsA_psr"/>
    <property type="match status" value="1"/>
</dbReference>
<evidence type="ECO:0000256" key="1">
    <source>
        <dbReference type="ARBA" id="ARBA00006068"/>
    </source>
</evidence>
<proteinExistence type="inferred from homology"/>
<comment type="similarity">
    <text evidence="1">Belongs to the LytR/CpsA/Psr (LCP) family.</text>
</comment>
<dbReference type="AlphaFoldDB" id="A0A4Q7LZR0"/>
<keyword evidence="6" id="KW-1185">Reference proteome</keyword>
<accession>A0A4Q7LZR0</accession>
<feature type="signal peptide" evidence="3">
    <location>
        <begin position="1"/>
        <end position="23"/>
    </location>
</feature>
<dbReference type="InterPro" id="IPR050922">
    <property type="entry name" value="LytR/CpsA/Psr_CW_biosynth"/>
</dbReference>
<evidence type="ECO:0000256" key="2">
    <source>
        <dbReference type="SAM" id="MobiDB-lite"/>
    </source>
</evidence>
<dbReference type="NCBIfam" id="TIGR00350">
    <property type="entry name" value="lytR_cpsA_psr"/>
    <property type="match status" value="1"/>
</dbReference>
<dbReference type="EMBL" id="SGWX01000001">
    <property type="protein sequence ID" value="RZS59917.1"/>
    <property type="molecule type" value="Genomic_DNA"/>
</dbReference>
<dbReference type="Proteomes" id="UP000293852">
    <property type="component" value="Unassembled WGS sequence"/>
</dbReference>
<comment type="caution">
    <text evidence="5">The sequence shown here is derived from an EMBL/GenBank/DDBJ whole genome shotgun (WGS) entry which is preliminary data.</text>
</comment>
<sequence>MLRVVAMGMTAVLAFALGGGAAAAIKFTGNIETVDADEALAAVERPTVVEPEDPNAGTPLNIVLMGSDDRSGENADLGGANDGMRSDTTMVMHISADRTRVELVSIPRDSIVNTPQCPTSDGKLAPALKGTRFNAAFAQGVAYGKDVQSGALCAMATIESLTNVRMDGFIVVDFAGFKNMIDALGGVTMCIPEEVYSPKADHLRLAAGNQTLDGLQALQYARARTGQGLGDGSDTSRIGRQQEMMAALAREVLSKNMLTDSPALIQFLNAVTQSLTMSSNFASLTGLTGLAYSLRNVRPDTITFMTVPWGANPADKNTVVWTSAAGVVWENMRNDVPVGTPAGGVTSPAPADDAAGSAAAPDESPTDQPDDAAPPAADATPTPTPTETKQAGKEAFTGADVTSVCG</sequence>